<comment type="caution">
    <text evidence="3">The sequence shown here is derived from an EMBL/GenBank/DDBJ whole genome shotgun (WGS) entry which is preliminary data.</text>
</comment>
<feature type="region of interest" description="Disordered" evidence="1">
    <location>
        <begin position="87"/>
        <end position="110"/>
    </location>
</feature>
<keyword evidence="4" id="KW-1185">Reference proteome</keyword>
<evidence type="ECO:0000256" key="2">
    <source>
        <dbReference type="SAM" id="SignalP"/>
    </source>
</evidence>
<sequence>MVKSARVLPLVLWATVAGATGAENGDFSPAFRRLFELGVPDTSGAEWIKAPKDWQEESYTKDYPFSELGAHLRGELWKTADGRLLDLGGITSHPQPDEKEDDSPEKPGKLASALGTMLDRYRQQHPHDRTAAVPPRKRESLLESDMTALLKSLGDEGALEDLRDCLEYGRPELPGRLLVFAAQVHAAGRPDDAAKLARLLFSCAPEPTPLIDAAVSHIADSRYEALAEAFFDDYDWQAYHQGLENLLATFPRGWENRLAVARLAGPTGDRAAEKPIPAPELPDLELSSAARQAIDVWMSPPAEPMTLPEGVDLSGYPPQLRSRILRSMREGGSLRNPEGNWLLASPGDDPSKATDPIGKVTAFKMDAVILLAAVSDDETLTCLRNPGSRSTYYSSSDSLAERVQRAYAEMTRPMSRGEVARLLLAPVIPDPNEDFASNDLPRQTLRKAAVDFWTSHRNDSLVELCSTYVAEGSDSQRLQALGFLASTDTSEAAARFESLALEGDPLEVLEAATTYLTRRKAEGRKFFDRFAAKLEAELGGLSEEELSDHPSSWQIRRMGGADGAIKKLGVLVGAASVSDLLTGVIKNPDEDKAWSELSAAIDSIPSQDLLAPFAEAASEVEPKPRARLLQALMYHLSRHGAVDPPLLPDTLAASWKPLLADDSELPPDVKTSWLNYYGCRRTSTAAALVLEFVHNPDTSKQVNAQASLGDRSVSGIVLTRAKARFAGGELPDFASAAHVSDERKKEIAGIADEARSPLDLRQRVYALSEDERVAWLEWVGGFEGDDTPPRSLLDSRHTVTTVVAEKSEDHPDVADGVIEALGIEPGLVLDAGSIEKIAIDLLGHATEWSGLQLVAGPDKSPLGLQAEAMRPEDKQWLHFMANRPEVTESDAEAFVAVTIGNSNNFIAWSLKNGKSTPLSDKEDGEFPAFREFAKFLESDQLYLPHILFTVLTRQDVAELAADSTPFTE</sequence>
<dbReference type="RefSeq" id="WP_353565247.1">
    <property type="nucleotide sequence ID" value="NZ_BAABRI010000001.1"/>
</dbReference>
<reference evidence="3 4" key="1">
    <citation type="submission" date="2024-02" db="EMBL/GenBank/DDBJ databases">
        <title>Haloferula sargassicola NBRC 104335.</title>
        <authorList>
            <person name="Ichikawa N."/>
            <person name="Katano-Makiyama Y."/>
            <person name="Hidaka K."/>
        </authorList>
    </citation>
    <scope>NUCLEOTIDE SEQUENCE [LARGE SCALE GENOMIC DNA]</scope>
    <source>
        <strain evidence="3 4">NBRC 104335</strain>
    </source>
</reference>
<accession>A0ABP9UHE5</accession>
<evidence type="ECO:0000313" key="4">
    <source>
        <dbReference type="Proteomes" id="UP001476282"/>
    </source>
</evidence>
<dbReference type="Proteomes" id="UP001476282">
    <property type="component" value="Unassembled WGS sequence"/>
</dbReference>
<name>A0ABP9UHE5_9BACT</name>
<feature type="chain" id="PRO_5047438748" description="DUF4132 domain-containing protein" evidence="2">
    <location>
        <begin position="20"/>
        <end position="968"/>
    </location>
</feature>
<protein>
    <recommendedName>
        <fullName evidence="5">DUF4132 domain-containing protein</fullName>
    </recommendedName>
</protein>
<evidence type="ECO:0000313" key="3">
    <source>
        <dbReference type="EMBL" id="GAA5481091.1"/>
    </source>
</evidence>
<evidence type="ECO:0000256" key="1">
    <source>
        <dbReference type="SAM" id="MobiDB-lite"/>
    </source>
</evidence>
<feature type="signal peptide" evidence="2">
    <location>
        <begin position="1"/>
        <end position="19"/>
    </location>
</feature>
<keyword evidence="2" id="KW-0732">Signal</keyword>
<gene>
    <name evidence="3" type="ORF">Hsar01_00297</name>
</gene>
<evidence type="ECO:0008006" key="5">
    <source>
        <dbReference type="Google" id="ProtNLM"/>
    </source>
</evidence>
<organism evidence="3 4">
    <name type="scientific">Haloferula sargassicola</name>
    <dbReference type="NCBI Taxonomy" id="490096"/>
    <lineage>
        <taxon>Bacteria</taxon>
        <taxon>Pseudomonadati</taxon>
        <taxon>Verrucomicrobiota</taxon>
        <taxon>Verrucomicrobiia</taxon>
        <taxon>Verrucomicrobiales</taxon>
        <taxon>Verrucomicrobiaceae</taxon>
        <taxon>Haloferula</taxon>
    </lineage>
</organism>
<proteinExistence type="predicted"/>
<dbReference type="EMBL" id="BAABRI010000001">
    <property type="protein sequence ID" value="GAA5481091.1"/>
    <property type="molecule type" value="Genomic_DNA"/>
</dbReference>